<dbReference type="Pfam" id="PF03006">
    <property type="entry name" value="HlyIII"/>
    <property type="match status" value="1"/>
</dbReference>
<evidence type="ECO:0000256" key="6">
    <source>
        <dbReference type="ARBA" id="ARBA00023136"/>
    </source>
</evidence>
<comment type="similarity">
    <text evidence="2">Belongs to the UPF0073 (Hly-III) family.</text>
</comment>
<evidence type="ECO:0000256" key="4">
    <source>
        <dbReference type="ARBA" id="ARBA00022692"/>
    </source>
</evidence>
<feature type="transmembrane region" description="Helical" evidence="7">
    <location>
        <begin position="45"/>
        <end position="65"/>
    </location>
</feature>
<evidence type="ECO:0000256" key="3">
    <source>
        <dbReference type="ARBA" id="ARBA00022475"/>
    </source>
</evidence>
<evidence type="ECO:0000256" key="7">
    <source>
        <dbReference type="SAM" id="Phobius"/>
    </source>
</evidence>
<comment type="caution">
    <text evidence="8">The sequence shown here is derived from an EMBL/GenBank/DDBJ whole genome shotgun (WGS) entry which is preliminary data.</text>
</comment>
<keyword evidence="3" id="KW-1003">Cell membrane</keyword>
<feature type="transmembrane region" description="Helical" evidence="7">
    <location>
        <begin position="183"/>
        <end position="204"/>
    </location>
</feature>
<keyword evidence="4 7" id="KW-0812">Transmembrane</keyword>
<feature type="transmembrane region" description="Helical" evidence="7">
    <location>
        <begin position="80"/>
        <end position="98"/>
    </location>
</feature>
<organism evidence="8 9">
    <name type="scientific">Croceivirga thetidis</name>
    <dbReference type="NCBI Taxonomy" id="2721623"/>
    <lineage>
        <taxon>Bacteria</taxon>
        <taxon>Pseudomonadati</taxon>
        <taxon>Bacteroidota</taxon>
        <taxon>Flavobacteriia</taxon>
        <taxon>Flavobacteriales</taxon>
        <taxon>Flavobacteriaceae</taxon>
        <taxon>Croceivirga</taxon>
    </lineage>
</organism>
<dbReference type="InterPro" id="IPR005744">
    <property type="entry name" value="Hy-lIII"/>
</dbReference>
<evidence type="ECO:0000313" key="9">
    <source>
        <dbReference type="Proteomes" id="UP000718451"/>
    </source>
</evidence>
<feature type="transmembrane region" description="Helical" evidence="7">
    <location>
        <begin position="105"/>
        <end position="124"/>
    </location>
</feature>
<gene>
    <name evidence="8" type="ORF">HCU67_16455</name>
</gene>
<evidence type="ECO:0000256" key="2">
    <source>
        <dbReference type="ARBA" id="ARBA00008488"/>
    </source>
</evidence>
<evidence type="ECO:0000256" key="1">
    <source>
        <dbReference type="ARBA" id="ARBA00004651"/>
    </source>
</evidence>
<dbReference type="NCBIfam" id="TIGR01065">
    <property type="entry name" value="hlyIII"/>
    <property type="match status" value="1"/>
</dbReference>
<feature type="transmembrane region" description="Helical" evidence="7">
    <location>
        <begin position="130"/>
        <end position="151"/>
    </location>
</feature>
<proteinExistence type="inferred from homology"/>
<keyword evidence="6 7" id="KW-0472">Membrane</keyword>
<name>A0ABX1GUB4_9FLAO</name>
<dbReference type="InterPro" id="IPR004254">
    <property type="entry name" value="AdipoR/HlyIII-related"/>
</dbReference>
<dbReference type="EMBL" id="JAAWWL010000004">
    <property type="protein sequence ID" value="NKI33542.1"/>
    <property type="molecule type" value="Genomic_DNA"/>
</dbReference>
<evidence type="ECO:0000313" key="8">
    <source>
        <dbReference type="EMBL" id="NKI33542.1"/>
    </source>
</evidence>
<dbReference type="RefSeq" id="WP_168553764.1">
    <property type="nucleotide sequence ID" value="NZ_JAAWWL010000004.1"/>
</dbReference>
<dbReference type="PANTHER" id="PTHR20855:SF3">
    <property type="entry name" value="LD03007P"/>
    <property type="match status" value="1"/>
</dbReference>
<dbReference type="Proteomes" id="UP000718451">
    <property type="component" value="Unassembled WGS sequence"/>
</dbReference>
<accession>A0ABX1GUB4</accession>
<feature type="transmembrane region" description="Helical" evidence="7">
    <location>
        <begin position="158"/>
        <end position="177"/>
    </location>
</feature>
<keyword evidence="9" id="KW-1185">Reference proteome</keyword>
<evidence type="ECO:0000256" key="5">
    <source>
        <dbReference type="ARBA" id="ARBA00022989"/>
    </source>
</evidence>
<keyword evidence="5 7" id="KW-1133">Transmembrane helix</keyword>
<reference evidence="8 9" key="1">
    <citation type="submission" date="2020-04" db="EMBL/GenBank/DDBJ databases">
        <authorList>
            <person name="Yoon J."/>
        </authorList>
    </citation>
    <scope>NUCLEOTIDE SEQUENCE [LARGE SCALE GENOMIC DNA]</scope>
    <source>
        <strain evidence="8 9">DJ-13</strain>
    </source>
</reference>
<feature type="transmembrane region" description="Helical" evidence="7">
    <location>
        <begin position="15"/>
        <end position="33"/>
    </location>
</feature>
<comment type="subcellular location">
    <subcellularLocation>
        <location evidence="1">Cell membrane</location>
        <topology evidence="1">Multi-pass membrane protein</topology>
    </subcellularLocation>
</comment>
<protein>
    <submittedName>
        <fullName evidence="8">Hemolysin III family protein</fullName>
    </submittedName>
</protein>
<dbReference type="PANTHER" id="PTHR20855">
    <property type="entry name" value="ADIPOR/PROGESTIN RECEPTOR-RELATED"/>
    <property type="match status" value="1"/>
</dbReference>
<sequence>MQKARAIQEEKWNTYSHAIAIPLSIIGFFILLMKFEENSRLFFPVIIYSLSLILLFSASTIYHFIDNPPLKKKLRILDHISIYYLIAGTYTPFCMALLMESKGSLLLYLVWGIAIFGTLLKILFTGKFEIFSLTLYGIMGWLVIIDLPYLISNTSSNLLLYLTLGGVCYTFGIIFYANNRIPFGHVIWHLFVLGGAIFHWILIYSL</sequence>